<protein>
    <submittedName>
        <fullName evidence="1">Uncharacterized protein</fullName>
    </submittedName>
</protein>
<reference evidence="1 2" key="1">
    <citation type="submission" date="2024-04" db="EMBL/GenBank/DDBJ databases">
        <authorList>
            <person name="Waldvogel A.-M."/>
            <person name="Schoenle A."/>
        </authorList>
    </citation>
    <scope>NUCLEOTIDE SEQUENCE [LARGE SCALE GENOMIC DNA]</scope>
</reference>
<dbReference type="AlphaFoldDB" id="A0AAV2JPY8"/>
<organism evidence="1 2">
    <name type="scientific">Knipowitschia caucasica</name>
    <name type="common">Caucasian dwarf goby</name>
    <name type="synonym">Pomatoschistus caucasicus</name>
    <dbReference type="NCBI Taxonomy" id="637954"/>
    <lineage>
        <taxon>Eukaryota</taxon>
        <taxon>Metazoa</taxon>
        <taxon>Chordata</taxon>
        <taxon>Craniata</taxon>
        <taxon>Vertebrata</taxon>
        <taxon>Euteleostomi</taxon>
        <taxon>Actinopterygii</taxon>
        <taxon>Neopterygii</taxon>
        <taxon>Teleostei</taxon>
        <taxon>Neoteleostei</taxon>
        <taxon>Acanthomorphata</taxon>
        <taxon>Gobiaria</taxon>
        <taxon>Gobiiformes</taxon>
        <taxon>Gobioidei</taxon>
        <taxon>Gobiidae</taxon>
        <taxon>Gobiinae</taxon>
        <taxon>Knipowitschia</taxon>
    </lineage>
</organism>
<dbReference type="Proteomes" id="UP001497482">
    <property type="component" value="Chromosome 13"/>
</dbReference>
<dbReference type="EMBL" id="OZ035835">
    <property type="protein sequence ID" value="CAL1578273.1"/>
    <property type="molecule type" value="Genomic_DNA"/>
</dbReference>
<evidence type="ECO:0000313" key="2">
    <source>
        <dbReference type="Proteomes" id="UP001497482"/>
    </source>
</evidence>
<gene>
    <name evidence="1" type="ORF">KC01_LOCUS9443</name>
</gene>
<evidence type="ECO:0000313" key="1">
    <source>
        <dbReference type="EMBL" id="CAL1578273.1"/>
    </source>
</evidence>
<proteinExistence type="predicted"/>
<name>A0AAV2JPY8_KNICA</name>
<accession>A0AAV2JPY8</accession>
<sequence length="76" mass="9047">MRRGKDHWRSNSTRALRKRLLPIRIQHQLGAPKRRKTRSDFLHKCSYGLLLLFYRRIGVFFNLTAKIRGTGHLEDS</sequence>
<keyword evidence="2" id="KW-1185">Reference proteome</keyword>